<feature type="transmembrane region" description="Helical" evidence="1">
    <location>
        <begin position="12"/>
        <end position="34"/>
    </location>
</feature>
<dbReference type="EMBL" id="CP133218">
    <property type="protein sequence ID" value="WML91878.1"/>
    <property type="molecule type" value="Genomic_DNA"/>
</dbReference>
<evidence type="ECO:0000313" key="3">
    <source>
        <dbReference type="Proteomes" id="UP001236657"/>
    </source>
</evidence>
<keyword evidence="1" id="KW-0812">Transmembrane</keyword>
<dbReference type="RefSeq" id="WP_028488444.1">
    <property type="nucleotide sequence ID" value="NZ_CP133218.1"/>
</dbReference>
<proteinExistence type="predicted"/>
<evidence type="ECO:0000256" key="1">
    <source>
        <dbReference type="SAM" id="Phobius"/>
    </source>
</evidence>
<accession>A0ABY9MTM2</accession>
<organism evidence="2 3">
    <name type="scientific">Thiothrix lacustris</name>
    <dbReference type="NCBI Taxonomy" id="525917"/>
    <lineage>
        <taxon>Bacteria</taxon>
        <taxon>Pseudomonadati</taxon>
        <taxon>Pseudomonadota</taxon>
        <taxon>Gammaproteobacteria</taxon>
        <taxon>Thiotrichales</taxon>
        <taxon>Thiotrichaceae</taxon>
        <taxon>Thiothrix</taxon>
    </lineage>
</organism>
<sequence length="157" mass="17796">MLRWFFKQSLHMRIAIIFAPFMLIGGYGLMDLWVTKDQPKQDKPVAMQPLQLQGECLLATNQCKLQHATMQVSLVRLESGKPGIVRLEITPSVSIRGIQMSLVQADTEHQLVIEPMRGAEVWYAEFPEKLLTPSPSVLRIALAQFGRVSYAEFPPLF</sequence>
<evidence type="ECO:0000313" key="2">
    <source>
        <dbReference type="EMBL" id="WML91878.1"/>
    </source>
</evidence>
<gene>
    <name evidence="2" type="ORF">RCF98_05945</name>
</gene>
<keyword evidence="1" id="KW-1133">Transmembrane helix</keyword>
<keyword evidence="3" id="KW-1185">Reference proteome</keyword>
<protein>
    <submittedName>
        <fullName evidence="2">Uncharacterized protein</fullName>
    </submittedName>
</protein>
<keyword evidence="1" id="KW-0472">Membrane</keyword>
<reference evidence="2 3" key="1">
    <citation type="submission" date="2023-08" db="EMBL/GenBank/DDBJ databases">
        <title>New molecular markers tilS and rpoB for phylogenetic and monitoring studies of the genus Thiothrix biodiversity.</title>
        <authorList>
            <person name="Ravin N.V."/>
            <person name="Smolyakov D."/>
            <person name="Markov N.D."/>
            <person name="Beletsky A.V."/>
            <person name="Mardanov A.V."/>
            <person name="Rudenko T.S."/>
            <person name="Grabovich M.Y."/>
        </authorList>
    </citation>
    <scope>NUCLEOTIDE SEQUENCE [LARGE SCALE GENOMIC DNA]</scope>
    <source>
        <strain evidence="2 3">MK1</strain>
    </source>
</reference>
<name>A0ABY9MTM2_9GAMM</name>
<dbReference type="Proteomes" id="UP001236657">
    <property type="component" value="Chromosome"/>
</dbReference>